<protein>
    <submittedName>
        <fullName evidence="2">Uncharacterized protein</fullName>
    </submittedName>
</protein>
<comment type="caution">
    <text evidence="2">The sequence shown here is derived from an EMBL/GenBank/DDBJ whole genome shotgun (WGS) entry which is preliminary data.</text>
</comment>
<name>A0A369TG52_9PROT</name>
<dbReference type="EMBL" id="QPMH01000008">
    <property type="protein sequence ID" value="RDD61876.1"/>
    <property type="molecule type" value="Genomic_DNA"/>
</dbReference>
<dbReference type="AlphaFoldDB" id="A0A369TG52"/>
<reference evidence="2 3" key="1">
    <citation type="submission" date="2018-07" db="EMBL/GenBank/DDBJ databases">
        <title>Venubactetium sediminum gen. nov., sp. nov., isolated from a marine solar saltern.</title>
        <authorList>
            <person name="Wang S."/>
        </authorList>
    </citation>
    <scope>NUCLEOTIDE SEQUENCE [LARGE SCALE GENOMIC DNA]</scope>
    <source>
        <strain evidence="2 3">WD2A32</strain>
    </source>
</reference>
<evidence type="ECO:0000256" key="1">
    <source>
        <dbReference type="SAM" id="MobiDB-lite"/>
    </source>
</evidence>
<gene>
    <name evidence="2" type="ORF">DRB17_10305</name>
</gene>
<accession>A0A369TG52</accession>
<feature type="region of interest" description="Disordered" evidence="1">
    <location>
        <begin position="1"/>
        <end position="24"/>
    </location>
</feature>
<evidence type="ECO:0000313" key="2">
    <source>
        <dbReference type="EMBL" id="RDD61876.1"/>
    </source>
</evidence>
<sequence>MSDDFDRAGEVGGSREGGRGPKDVWDKIRATGTALVALVVGVTGYMFNSWQSELNRDSAEMRFYTDLLAQREQADSDIRAKMFNTLFNAYFGGQLAAGSDEEAAAAGEDASAAPARTTLTTVRDIHNRIMFLDLLARNFEGIDIRPLFEDLNQYLTDIWKGARADVSIGRAEAFREREILRRAARGVVDRQTAYLQGLEGTRVESVRIEQHPCDAKPKVVEWGDNAGKLGLYVKPDHMADGVVSVVLRPDRQAYEAAFDVTFFDMPIIENFQLPDGRRMAVTLEKYFSPSEYGDYGHLLPDARLREDYEFIDSSELCRSAVLRFIRFSDIYIGPRDRPLIEELITSTLDSTADTADTAAE</sequence>
<organism evidence="2 3">
    <name type="scientific">Ferruginivarius sediminum</name>
    <dbReference type="NCBI Taxonomy" id="2661937"/>
    <lineage>
        <taxon>Bacteria</taxon>
        <taxon>Pseudomonadati</taxon>
        <taxon>Pseudomonadota</taxon>
        <taxon>Alphaproteobacteria</taxon>
        <taxon>Rhodospirillales</taxon>
        <taxon>Rhodospirillaceae</taxon>
        <taxon>Ferruginivarius</taxon>
    </lineage>
</organism>
<evidence type="ECO:0000313" key="3">
    <source>
        <dbReference type="Proteomes" id="UP000253941"/>
    </source>
</evidence>
<proteinExistence type="predicted"/>
<dbReference type="Proteomes" id="UP000253941">
    <property type="component" value="Unassembled WGS sequence"/>
</dbReference>
<keyword evidence="3" id="KW-1185">Reference proteome</keyword>